<dbReference type="GO" id="GO:0071630">
    <property type="term" value="P:nuclear protein quality control by the ubiquitin-proteasome system"/>
    <property type="evidence" value="ECO:0007669"/>
    <property type="project" value="UniProtKB-UniRule"/>
</dbReference>
<feature type="non-terminal residue" evidence="11">
    <location>
        <position position="319"/>
    </location>
</feature>
<dbReference type="InterPro" id="IPR013868">
    <property type="entry name" value="Cut8/Sts1_fam"/>
</dbReference>
<dbReference type="Proteomes" id="UP000750711">
    <property type="component" value="Unassembled WGS sequence"/>
</dbReference>
<evidence type="ECO:0000313" key="12">
    <source>
        <dbReference type="Proteomes" id="UP000750711"/>
    </source>
</evidence>
<dbReference type="PANTHER" id="PTHR28032">
    <property type="entry name" value="FI02826P"/>
    <property type="match status" value="1"/>
</dbReference>
<accession>A0A9P8RTC8</accession>
<dbReference type="AlphaFoldDB" id="A0A9P8RTC8"/>
<evidence type="ECO:0000256" key="1">
    <source>
        <dbReference type="ARBA" id="ARBA00006199"/>
    </source>
</evidence>
<evidence type="ECO:0000256" key="4">
    <source>
        <dbReference type="ARBA" id="ARBA00022448"/>
    </source>
</evidence>
<dbReference type="FunFam" id="1.20.58.1590:FF:000001">
    <property type="entry name" value="Tethering factor for nuclear proteasome STS1"/>
    <property type="match status" value="1"/>
</dbReference>
<proteinExistence type="inferred from homology"/>
<dbReference type="PANTHER" id="PTHR28032:SF1">
    <property type="entry name" value="FI02826P"/>
    <property type="match status" value="1"/>
</dbReference>
<dbReference type="EMBL" id="JAGHQM010000048">
    <property type="protein sequence ID" value="KAH0565948.1"/>
    <property type="molecule type" value="Genomic_DNA"/>
</dbReference>
<gene>
    <name evidence="11" type="ORF">GP486_000669</name>
</gene>
<comment type="subunit">
    <text evidence="2 9">Binds the proteasome.</text>
</comment>
<comment type="caution">
    <text evidence="11">The sequence shown here is derived from an EMBL/GenBank/DDBJ whole genome shotgun (WGS) entry which is preliminary data.</text>
</comment>
<keyword evidence="6 9" id="KW-0653">Protein transport</keyword>
<evidence type="ECO:0000313" key="11">
    <source>
        <dbReference type="EMBL" id="KAH0565948.1"/>
    </source>
</evidence>
<evidence type="ECO:0000256" key="3">
    <source>
        <dbReference type="ARBA" id="ARBA00016204"/>
    </source>
</evidence>
<evidence type="ECO:0000256" key="6">
    <source>
        <dbReference type="ARBA" id="ARBA00022927"/>
    </source>
</evidence>
<reference evidence="11" key="1">
    <citation type="submission" date="2021-03" db="EMBL/GenBank/DDBJ databases">
        <title>Comparative genomics and phylogenomic investigation of the class Geoglossomycetes provide insights into ecological specialization and systematics.</title>
        <authorList>
            <person name="Melie T."/>
            <person name="Pirro S."/>
            <person name="Miller A.N."/>
            <person name="Quandt A."/>
        </authorList>
    </citation>
    <scope>NUCLEOTIDE SEQUENCE</scope>
    <source>
        <strain evidence="11">CAQ_001_2017</strain>
    </source>
</reference>
<name>A0A9P8RTC8_9PEZI</name>
<dbReference type="GO" id="GO:0070628">
    <property type="term" value="F:proteasome binding"/>
    <property type="evidence" value="ECO:0007669"/>
    <property type="project" value="TreeGrafter"/>
</dbReference>
<dbReference type="GO" id="GO:0031144">
    <property type="term" value="P:proteasome localization"/>
    <property type="evidence" value="ECO:0007669"/>
    <property type="project" value="UniProtKB-UniRule"/>
</dbReference>
<evidence type="ECO:0000256" key="2">
    <source>
        <dbReference type="ARBA" id="ARBA00011464"/>
    </source>
</evidence>
<dbReference type="GO" id="GO:0015031">
    <property type="term" value="P:protein transport"/>
    <property type="evidence" value="ECO:0007669"/>
    <property type="project" value="UniProtKB-UniRule"/>
</dbReference>
<organism evidence="11 12">
    <name type="scientific">Trichoglossum hirsutum</name>
    <dbReference type="NCBI Taxonomy" id="265104"/>
    <lineage>
        <taxon>Eukaryota</taxon>
        <taxon>Fungi</taxon>
        <taxon>Dikarya</taxon>
        <taxon>Ascomycota</taxon>
        <taxon>Pezizomycotina</taxon>
        <taxon>Geoglossomycetes</taxon>
        <taxon>Geoglossales</taxon>
        <taxon>Geoglossaceae</taxon>
        <taxon>Trichoglossum</taxon>
    </lineage>
</organism>
<dbReference type="GO" id="GO:0005737">
    <property type="term" value="C:cytoplasm"/>
    <property type="evidence" value="ECO:0007669"/>
    <property type="project" value="UniProtKB-SubCell"/>
</dbReference>
<dbReference type="Gene3D" id="1.20.58.1590">
    <property type="entry name" value="Tethering factor for nuclear proteasome Cut8/Sts1"/>
    <property type="match status" value="1"/>
</dbReference>
<comment type="function">
    <text evidence="8 9">Involved in ubiquitin-mediated protein degradation. Regulatory factor in the ubiquitin/proteasome pathway that controls the turnover of proteasome substrates. Targets proteasomes to the nucleus and facilitates the degradation of nuclear proteins.</text>
</comment>
<comment type="similarity">
    <text evidence="1 9">Belongs to the cut8/STS1 family.</text>
</comment>
<evidence type="ECO:0000256" key="7">
    <source>
        <dbReference type="ARBA" id="ARBA00023242"/>
    </source>
</evidence>
<keyword evidence="5 9" id="KW-0963">Cytoplasm</keyword>
<dbReference type="InterPro" id="IPR038422">
    <property type="entry name" value="Cut8/Sts1_sf"/>
</dbReference>
<feature type="region of interest" description="Disordered" evidence="10">
    <location>
        <begin position="36"/>
        <end position="102"/>
    </location>
</feature>
<sequence>MNTIIATPSVVFPHFHENSRLSPSRAVPANYNTVMAGRKRKAADDDDGSGYRQERSGSHESNGGGENYDRMSASPSNSPAILNRQLPNPPSNRTMKRMRTSVTGRPLTLPRLLETLDAQAMRTVLRSICERHPGIAAEVVATAPRPTVPSALDVLSNYESTFRASFPFGGNHGSDYSYNRVRQALMDLLDALGDFTPHFLPPNETQTAISLSFLDGVMEIIHRLPVWDNPINNHHKHLAYEEMSKAWTLVIREATKRGAGIQLQGGWDQKIVKHNEQSGGRMQGAVDELKSGLRWMGQTDNDQAQGLSDMGSIRQQLLS</sequence>
<keyword evidence="12" id="KW-1185">Reference proteome</keyword>
<keyword evidence="4 9" id="KW-0813">Transport</keyword>
<dbReference type="GO" id="GO:0031965">
    <property type="term" value="C:nuclear membrane"/>
    <property type="evidence" value="ECO:0007669"/>
    <property type="project" value="TreeGrafter"/>
</dbReference>
<protein>
    <recommendedName>
        <fullName evidence="3 9">Tethering factor for nuclear proteasome STS1</fullName>
    </recommendedName>
</protein>
<keyword evidence="7 9" id="KW-0539">Nucleus</keyword>
<dbReference type="Pfam" id="PF08559">
    <property type="entry name" value="Cut8"/>
    <property type="match status" value="1"/>
</dbReference>
<evidence type="ECO:0000256" key="10">
    <source>
        <dbReference type="SAM" id="MobiDB-lite"/>
    </source>
</evidence>
<evidence type="ECO:0000256" key="8">
    <source>
        <dbReference type="ARBA" id="ARBA00025651"/>
    </source>
</evidence>
<comment type="subcellular location">
    <subcellularLocation>
        <location evidence="9">Cytoplasm</location>
    </subcellularLocation>
    <subcellularLocation>
        <location evidence="9">Nucleus</location>
    </subcellularLocation>
</comment>
<evidence type="ECO:0000256" key="9">
    <source>
        <dbReference type="RuleBase" id="RU368013"/>
    </source>
</evidence>
<evidence type="ECO:0000256" key="5">
    <source>
        <dbReference type="ARBA" id="ARBA00022490"/>
    </source>
</evidence>